<evidence type="ECO:0000313" key="2">
    <source>
        <dbReference type="EMBL" id="MBK4735663.1"/>
    </source>
</evidence>
<comment type="caution">
    <text evidence="2">The sequence shown here is derived from an EMBL/GenBank/DDBJ whole genome shotgun (WGS) entry which is preliminary data.</text>
</comment>
<proteinExistence type="predicted"/>
<dbReference type="InterPro" id="IPR025293">
    <property type="entry name" value="YfiR/HmsC-like"/>
</dbReference>
<keyword evidence="3" id="KW-1185">Reference proteome</keyword>
<dbReference type="EMBL" id="JAEPBG010000005">
    <property type="protein sequence ID" value="MBK4735663.1"/>
    <property type="molecule type" value="Genomic_DNA"/>
</dbReference>
<organism evidence="2 3">
    <name type="scientific">Noviherbaspirillum pedocola</name>
    <dbReference type="NCBI Taxonomy" id="2801341"/>
    <lineage>
        <taxon>Bacteria</taxon>
        <taxon>Pseudomonadati</taxon>
        <taxon>Pseudomonadota</taxon>
        <taxon>Betaproteobacteria</taxon>
        <taxon>Burkholderiales</taxon>
        <taxon>Oxalobacteraceae</taxon>
        <taxon>Noviherbaspirillum</taxon>
    </lineage>
</organism>
<keyword evidence="1" id="KW-1133">Transmembrane helix</keyword>
<protein>
    <submittedName>
        <fullName evidence="2">YfiR family protein</fullName>
    </submittedName>
</protein>
<accession>A0A934SUR6</accession>
<feature type="transmembrane region" description="Helical" evidence="1">
    <location>
        <begin position="21"/>
        <end position="38"/>
    </location>
</feature>
<gene>
    <name evidence="2" type="ORF">JJB74_13655</name>
</gene>
<name>A0A934SUR6_9BURK</name>
<dbReference type="AlphaFoldDB" id="A0A934SUR6"/>
<keyword evidence="1" id="KW-0812">Transmembrane</keyword>
<dbReference type="RefSeq" id="WP_200592441.1">
    <property type="nucleotide sequence ID" value="NZ_JAEPBG010000005.1"/>
</dbReference>
<dbReference type="Proteomes" id="UP000622890">
    <property type="component" value="Unassembled WGS sequence"/>
</dbReference>
<reference evidence="2" key="1">
    <citation type="submission" date="2021-01" db="EMBL/GenBank/DDBJ databases">
        <title>Genome sequence of strain Noviherbaspirillum sp. DKR-6.</title>
        <authorList>
            <person name="Chaudhary D.K."/>
        </authorList>
    </citation>
    <scope>NUCLEOTIDE SEQUENCE</scope>
    <source>
        <strain evidence="2">DKR-6</strain>
    </source>
</reference>
<evidence type="ECO:0000256" key="1">
    <source>
        <dbReference type="SAM" id="Phobius"/>
    </source>
</evidence>
<keyword evidence="1" id="KW-0472">Membrane</keyword>
<sequence>MTGDEICAIPIPARRCCALRLVRWLTVFLFLSLVLAAACRADETESAPVGDAAGRAAFLLSFLGYIEWPSAAFALADEPYVIGVINNEAVLAELLLSATGRTVASRPVEVRALHEGDKPDGVHLLYIGPTPSERLAAILAGVSERWTVTVTDGDNGLALGSAINFRDIGARLRFEVSMPALKRADYRFSSRMLSVARLRREVP</sequence>
<evidence type="ECO:0000313" key="3">
    <source>
        <dbReference type="Proteomes" id="UP000622890"/>
    </source>
</evidence>
<dbReference type="Pfam" id="PF13689">
    <property type="entry name" value="DUF4154"/>
    <property type="match status" value="1"/>
</dbReference>